<dbReference type="InterPro" id="IPR036514">
    <property type="entry name" value="SGNH_hydro_sf"/>
</dbReference>
<dbReference type="OrthoDB" id="9805821at2"/>
<dbReference type="SUPFAM" id="SSF52266">
    <property type="entry name" value="SGNH hydrolase"/>
    <property type="match status" value="1"/>
</dbReference>
<dbReference type="Pfam" id="PF13472">
    <property type="entry name" value="Lipase_GDSL_2"/>
    <property type="match status" value="1"/>
</dbReference>
<feature type="signal peptide" evidence="1">
    <location>
        <begin position="1"/>
        <end position="19"/>
    </location>
</feature>
<dbReference type="InterPro" id="IPR008265">
    <property type="entry name" value="Lipase_GDSL_AS"/>
</dbReference>
<dbReference type="EMBL" id="SLWB01000010">
    <property type="protein sequence ID" value="TCN65668.1"/>
    <property type="molecule type" value="Genomic_DNA"/>
</dbReference>
<gene>
    <name evidence="3" type="ORF">CLV25_11057</name>
</gene>
<dbReference type="AlphaFoldDB" id="A0A4R2EAC4"/>
<dbReference type="GO" id="GO:0004622">
    <property type="term" value="F:phosphatidylcholine lysophospholipase activity"/>
    <property type="evidence" value="ECO:0007669"/>
    <property type="project" value="TreeGrafter"/>
</dbReference>
<dbReference type="Proteomes" id="UP000294830">
    <property type="component" value="Unassembled WGS sequence"/>
</dbReference>
<evidence type="ECO:0000256" key="1">
    <source>
        <dbReference type="SAM" id="SignalP"/>
    </source>
</evidence>
<reference evidence="3 4" key="1">
    <citation type="submission" date="2019-03" db="EMBL/GenBank/DDBJ databases">
        <title>Genomic Encyclopedia of Archaeal and Bacterial Type Strains, Phase II (KMG-II): from individual species to whole genera.</title>
        <authorList>
            <person name="Goeker M."/>
        </authorList>
    </citation>
    <scope>NUCLEOTIDE SEQUENCE [LARGE SCALE GENOMIC DNA]</scope>
    <source>
        <strain evidence="3 4">RL-C</strain>
    </source>
</reference>
<dbReference type="Gene3D" id="3.40.50.1110">
    <property type="entry name" value="SGNH hydrolase"/>
    <property type="match status" value="1"/>
</dbReference>
<protein>
    <submittedName>
        <fullName evidence="3">Lysophospholipase L1-like esterase</fullName>
    </submittedName>
</protein>
<dbReference type="InterPro" id="IPR013830">
    <property type="entry name" value="SGNH_hydro"/>
</dbReference>
<feature type="chain" id="PRO_5020262146" evidence="1">
    <location>
        <begin position="20"/>
        <end position="220"/>
    </location>
</feature>
<accession>A0A4R2EAC4</accession>
<feature type="domain" description="SGNH hydrolase-type esterase" evidence="2">
    <location>
        <begin position="48"/>
        <end position="208"/>
    </location>
</feature>
<organism evidence="3 4">
    <name type="scientific">Acetobacteroides hydrogenigenes</name>
    <dbReference type="NCBI Taxonomy" id="979970"/>
    <lineage>
        <taxon>Bacteria</taxon>
        <taxon>Pseudomonadati</taxon>
        <taxon>Bacteroidota</taxon>
        <taxon>Bacteroidia</taxon>
        <taxon>Bacteroidales</taxon>
        <taxon>Rikenellaceae</taxon>
        <taxon>Acetobacteroides</taxon>
    </lineage>
</organism>
<dbReference type="InterPro" id="IPR051532">
    <property type="entry name" value="Ester_Hydrolysis_Enzymes"/>
</dbReference>
<dbReference type="PANTHER" id="PTHR30383:SF5">
    <property type="entry name" value="SGNH HYDROLASE-TYPE ESTERASE DOMAIN-CONTAINING PROTEIN"/>
    <property type="match status" value="1"/>
</dbReference>
<evidence type="ECO:0000313" key="3">
    <source>
        <dbReference type="EMBL" id="TCN65668.1"/>
    </source>
</evidence>
<comment type="caution">
    <text evidence="3">The sequence shown here is derived from an EMBL/GenBank/DDBJ whole genome shotgun (WGS) entry which is preliminary data.</text>
</comment>
<dbReference type="PROSITE" id="PS01098">
    <property type="entry name" value="LIPASE_GDSL_SER"/>
    <property type="match status" value="1"/>
</dbReference>
<keyword evidence="1" id="KW-0732">Signal</keyword>
<evidence type="ECO:0000313" key="4">
    <source>
        <dbReference type="Proteomes" id="UP000294830"/>
    </source>
</evidence>
<dbReference type="RefSeq" id="WP_131839656.1">
    <property type="nucleotide sequence ID" value="NZ_SLWB01000010.1"/>
</dbReference>
<proteinExistence type="predicted"/>
<sequence length="220" mass="24442">MKKSIILLLALTLCLGATKAQTRKFSTYYYQRATLFEKMTTKNNGVIFIGDSITDGGEWCTLFNNSSILNFGISGDGTEGVLARIDVAARLTPKKIFIMIGINDLAKGMSPDTIAKNIEKITDALKVRSPRTKVYLQSVLPVNASFKMFDGHVSKGKEIIALNALIKTICEEKGYTFIDLYSSFKQSDSELMNPKYTNDGLHLLGDGYLLWSSLIKHHLK</sequence>
<dbReference type="GO" id="GO:0006629">
    <property type="term" value="P:lipid metabolic process"/>
    <property type="evidence" value="ECO:0007669"/>
    <property type="project" value="InterPro"/>
</dbReference>
<keyword evidence="4" id="KW-1185">Reference proteome</keyword>
<name>A0A4R2EAC4_9BACT</name>
<evidence type="ECO:0000259" key="2">
    <source>
        <dbReference type="Pfam" id="PF13472"/>
    </source>
</evidence>
<dbReference type="PANTHER" id="PTHR30383">
    <property type="entry name" value="THIOESTERASE 1/PROTEASE 1/LYSOPHOSPHOLIPASE L1"/>
    <property type="match status" value="1"/>
</dbReference>